<dbReference type="Gene3D" id="3.20.20.70">
    <property type="entry name" value="Aldolase class I"/>
    <property type="match status" value="1"/>
</dbReference>
<evidence type="ECO:0000259" key="1">
    <source>
        <dbReference type="Pfam" id="PF00724"/>
    </source>
</evidence>
<accession>A0A9P5NNR3</accession>
<sequence length="378" mass="41731">MPFKALFKPLQLCDITLRNRIGMSALTRDRAEDTYPTELMKEYYVQRAVGRAGLIVTEGILVSRHGIPWLHVPGIWDDKHVAGWKAITEAVHAVGGKIYAQLAHVGRLSHPEDPQQKLSGLPVYAPSAIPIRGMKYRHISGSSGIPIPTAVEDPRLLIEQFKHAAYNAKRAGFDGVELHGASGMLVAQFLDHSSNQRTDEWGGSVENRARFGLEVLKAMTEVYGHNVAVKVNPAGGANDMGMPLQDTLDTFSYFLSEADKLRLSYIVISRHNPKFDTVIDGIPRGTPHNELEAYRPFVKHSSLFLNGGVTPEEAESLTSQGKIDGVFFGIGWISHPDLTKRIEYGLPLDTPPSVAHLYSPKEGEDWSIGYTDYPIAAR</sequence>
<dbReference type="CDD" id="cd02933">
    <property type="entry name" value="OYE_like_FMN"/>
    <property type="match status" value="1"/>
</dbReference>
<protein>
    <recommendedName>
        <fullName evidence="1">NADH:flavin oxidoreductase/NADH oxidase N-terminal domain-containing protein</fullName>
    </recommendedName>
</protein>
<reference evidence="2" key="1">
    <citation type="submission" date="2020-11" db="EMBL/GenBank/DDBJ databases">
        <authorList>
            <consortium name="DOE Joint Genome Institute"/>
            <person name="Ahrendt S."/>
            <person name="Riley R."/>
            <person name="Andreopoulos W."/>
            <person name="LaButti K."/>
            <person name="Pangilinan J."/>
            <person name="Ruiz-duenas F.J."/>
            <person name="Barrasa J.M."/>
            <person name="Sanchez-Garcia M."/>
            <person name="Camarero S."/>
            <person name="Miyauchi S."/>
            <person name="Serrano A."/>
            <person name="Linde D."/>
            <person name="Babiker R."/>
            <person name="Drula E."/>
            <person name="Ayuso-Fernandez I."/>
            <person name="Pacheco R."/>
            <person name="Padilla G."/>
            <person name="Ferreira P."/>
            <person name="Barriuso J."/>
            <person name="Kellner H."/>
            <person name="Castanera R."/>
            <person name="Alfaro M."/>
            <person name="Ramirez L."/>
            <person name="Pisabarro A.G."/>
            <person name="Kuo A."/>
            <person name="Tritt A."/>
            <person name="Lipzen A."/>
            <person name="He G."/>
            <person name="Yan M."/>
            <person name="Ng V."/>
            <person name="Cullen D."/>
            <person name="Martin F."/>
            <person name="Rosso M.-N."/>
            <person name="Henrissat B."/>
            <person name="Hibbett D."/>
            <person name="Martinez A.T."/>
            <person name="Grigoriev I.V."/>
        </authorList>
    </citation>
    <scope>NUCLEOTIDE SEQUENCE</scope>
    <source>
        <strain evidence="2">AH 44721</strain>
    </source>
</reference>
<dbReference type="PANTHER" id="PTHR22893:SF91">
    <property type="entry name" value="NADPH DEHYDROGENASE 2-RELATED"/>
    <property type="match status" value="1"/>
</dbReference>
<dbReference type="Pfam" id="PF00724">
    <property type="entry name" value="Oxidored_FMN"/>
    <property type="match status" value="1"/>
</dbReference>
<dbReference type="EMBL" id="JADNYJ010000031">
    <property type="protein sequence ID" value="KAF8903313.1"/>
    <property type="molecule type" value="Genomic_DNA"/>
</dbReference>
<dbReference type="InterPro" id="IPR013785">
    <property type="entry name" value="Aldolase_TIM"/>
</dbReference>
<name>A0A9P5NNR3_GYMJU</name>
<dbReference type="Proteomes" id="UP000724874">
    <property type="component" value="Unassembled WGS sequence"/>
</dbReference>
<evidence type="ECO:0000313" key="3">
    <source>
        <dbReference type="Proteomes" id="UP000724874"/>
    </source>
</evidence>
<dbReference type="SUPFAM" id="SSF51395">
    <property type="entry name" value="FMN-linked oxidoreductases"/>
    <property type="match status" value="1"/>
</dbReference>
<dbReference type="GO" id="GO:0010181">
    <property type="term" value="F:FMN binding"/>
    <property type="evidence" value="ECO:0007669"/>
    <property type="project" value="InterPro"/>
</dbReference>
<dbReference type="OrthoDB" id="276546at2759"/>
<evidence type="ECO:0000313" key="2">
    <source>
        <dbReference type="EMBL" id="KAF8903313.1"/>
    </source>
</evidence>
<dbReference type="InterPro" id="IPR001155">
    <property type="entry name" value="OxRdtase_FMN_N"/>
</dbReference>
<dbReference type="GO" id="GO:0016491">
    <property type="term" value="F:oxidoreductase activity"/>
    <property type="evidence" value="ECO:0007669"/>
    <property type="project" value="InterPro"/>
</dbReference>
<organism evidence="2 3">
    <name type="scientific">Gymnopilus junonius</name>
    <name type="common">Spectacular rustgill mushroom</name>
    <name type="synonym">Gymnopilus spectabilis subsp. junonius</name>
    <dbReference type="NCBI Taxonomy" id="109634"/>
    <lineage>
        <taxon>Eukaryota</taxon>
        <taxon>Fungi</taxon>
        <taxon>Dikarya</taxon>
        <taxon>Basidiomycota</taxon>
        <taxon>Agaricomycotina</taxon>
        <taxon>Agaricomycetes</taxon>
        <taxon>Agaricomycetidae</taxon>
        <taxon>Agaricales</taxon>
        <taxon>Agaricineae</taxon>
        <taxon>Hymenogastraceae</taxon>
        <taxon>Gymnopilus</taxon>
    </lineage>
</organism>
<dbReference type="InterPro" id="IPR045247">
    <property type="entry name" value="Oye-like"/>
</dbReference>
<gene>
    <name evidence="2" type="ORF">CPB84DRAFT_1845856</name>
</gene>
<dbReference type="AlphaFoldDB" id="A0A9P5NNR3"/>
<comment type="caution">
    <text evidence="2">The sequence shown here is derived from an EMBL/GenBank/DDBJ whole genome shotgun (WGS) entry which is preliminary data.</text>
</comment>
<feature type="domain" description="NADH:flavin oxidoreductase/NADH oxidase N-terminal" evidence="1">
    <location>
        <begin position="6"/>
        <end position="348"/>
    </location>
</feature>
<proteinExistence type="predicted"/>
<dbReference type="PANTHER" id="PTHR22893">
    <property type="entry name" value="NADH OXIDOREDUCTASE-RELATED"/>
    <property type="match status" value="1"/>
</dbReference>
<keyword evidence="3" id="KW-1185">Reference proteome</keyword>